<evidence type="ECO:0000313" key="3">
    <source>
        <dbReference type="Proteomes" id="UP000541347"/>
    </source>
</evidence>
<accession>A0ABW9ZH02</accession>
<reference evidence="2 3" key="1">
    <citation type="submission" date="2020-01" db="EMBL/GenBank/DDBJ databases">
        <authorList>
            <person name="Peng S.Y."/>
            <person name="Li J."/>
            <person name="Wang M."/>
            <person name="Wang L."/>
            <person name="Wang C.Q."/>
            <person name="Wang J.R."/>
        </authorList>
    </citation>
    <scope>NUCLEOTIDE SEQUENCE [LARGE SCALE GENOMIC DNA]</scope>
    <source>
        <strain evidence="2 3">XCT-34</strain>
    </source>
</reference>
<keyword evidence="3" id="KW-1185">Reference proteome</keyword>
<comment type="caution">
    <text evidence="2">The sequence shown here is derived from an EMBL/GenBank/DDBJ whole genome shotgun (WGS) entry which is preliminary data.</text>
</comment>
<gene>
    <name evidence="2" type="ORF">GWI71_10620</name>
</gene>
<sequence>MENDTAPAAPGAAPAPANQQTQPAAAPWYGDLGDTELKGWAENKKFQSAAEALRSYHSLEKMFGHDRAGRTVVLPGENASQEERDAFFNRLGRPEAPDNYDLGLPGDAPVDPDFQSWFKGVAHKHGLTAAQAKALAADYVPYAAKRGDLSQQEAETLYLQEEAELKKSWGAAYSQKTEQAKAAAKAFGLDETVVGAIEKSAGYAKTMQFFAAIGAKIGELPQMPGVRDPGAMTPHEAEAEIGRLLSDPAWKHAYLNGSKTHEARLNQLYAMKAARG</sequence>
<organism evidence="2 3">
    <name type="scientific">Pannonibacter tanglangensis</name>
    <dbReference type="NCBI Taxonomy" id="2750084"/>
    <lineage>
        <taxon>Bacteria</taxon>
        <taxon>Pseudomonadati</taxon>
        <taxon>Pseudomonadota</taxon>
        <taxon>Alphaproteobacteria</taxon>
        <taxon>Hyphomicrobiales</taxon>
        <taxon>Stappiaceae</taxon>
        <taxon>Pannonibacter</taxon>
    </lineage>
</organism>
<name>A0ABW9ZH02_9HYPH</name>
<dbReference type="Proteomes" id="UP000541347">
    <property type="component" value="Unassembled WGS sequence"/>
</dbReference>
<evidence type="ECO:0000256" key="1">
    <source>
        <dbReference type="SAM" id="MobiDB-lite"/>
    </source>
</evidence>
<proteinExistence type="predicted"/>
<protein>
    <recommendedName>
        <fullName evidence="4">Capsid assembly protein</fullName>
    </recommendedName>
</protein>
<dbReference type="EMBL" id="JAABLP010000002">
    <property type="protein sequence ID" value="NBN64133.1"/>
    <property type="molecule type" value="Genomic_DNA"/>
</dbReference>
<dbReference type="RefSeq" id="WP_161676070.1">
    <property type="nucleotide sequence ID" value="NZ_JAABLP010000002.1"/>
</dbReference>
<evidence type="ECO:0000313" key="2">
    <source>
        <dbReference type="EMBL" id="NBN64133.1"/>
    </source>
</evidence>
<feature type="compositionally biased region" description="Low complexity" evidence="1">
    <location>
        <begin position="1"/>
        <end position="27"/>
    </location>
</feature>
<feature type="region of interest" description="Disordered" evidence="1">
    <location>
        <begin position="1"/>
        <end position="32"/>
    </location>
</feature>
<evidence type="ECO:0008006" key="4">
    <source>
        <dbReference type="Google" id="ProtNLM"/>
    </source>
</evidence>